<comment type="caution">
    <text evidence="1">The sequence shown here is derived from an EMBL/GenBank/DDBJ whole genome shotgun (WGS) entry which is preliminary data.</text>
</comment>
<organism evidence="1 2">
    <name type="scientific">Sabulicella glaciei</name>
    <dbReference type="NCBI Taxonomy" id="2984948"/>
    <lineage>
        <taxon>Bacteria</taxon>
        <taxon>Pseudomonadati</taxon>
        <taxon>Pseudomonadota</taxon>
        <taxon>Alphaproteobacteria</taxon>
        <taxon>Acetobacterales</taxon>
        <taxon>Acetobacteraceae</taxon>
        <taxon>Sabulicella</taxon>
    </lineage>
</organism>
<dbReference type="Proteomes" id="UP001526430">
    <property type="component" value="Unassembled WGS sequence"/>
</dbReference>
<keyword evidence="2" id="KW-1185">Reference proteome</keyword>
<protein>
    <submittedName>
        <fullName evidence="1">Uncharacterized protein</fullName>
    </submittedName>
</protein>
<dbReference type="RefSeq" id="WP_301587800.1">
    <property type="nucleotide sequence ID" value="NZ_JAPFQI010000001.1"/>
</dbReference>
<reference evidence="1 2" key="1">
    <citation type="submission" date="2022-10" db="EMBL/GenBank/DDBJ databases">
        <title>Roseococcus glaciei nov., sp. nov., isolated from glacier.</title>
        <authorList>
            <person name="Liu Q."/>
            <person name="Xin Y.-H."/>
        </authorList>
    </citation>
    <scope>NUCLEOTIDE SEQUENCE [LARGE SCALE GENOMIC DNA]</scope>
    <source>
        <strain evidence="1 2">MDT2-1-1</strain>
    </source>
</reference>
<evidence type="ECO:0000313" key="1">
    <source>
        <dbReference type="EMBL" id="MCW8084193.1"/>
    </source>
</evidence>
<name>A0ABT3NPV5_9PROT</name>
<proteinExistence type="predicted"/>
<gene>
    <name evidence="1" type="ORF">OF850_01010</name>
</gene>
<accession>A0ABT3NPV5</accession>
<sequence>MMRRLLPVDAGAIGSLVQAQLANEAEQIRITQGPPGLAART</sequence>
<evidence type="ECO:0000313" key="2">
    <source>
        <dbReference type="Proteomes" id="UP001526430"/>
    </source>
</evidence>
<dbReference type="EMBL" id="JAPFQI010000001">
    <property type="protein sequence ID" value="MCW8084193.1"/>
    <property type="molecule type" value="Genomic_DNA"/>
</dbReference>